<keyword evidence="1" id="KW-0812">Transmembrane</keyword>
<keyword evidence="1" id="KW-1133">Transmembrane helix</keyword>
<reference evidence="2 3" key="1">
    <citation type="journal article" date="2016" name="Microbes Environ.">
        <title>Phylogenetically diverse aerobic anoxygenic phototrophic bacteria isolated from epilithic biofilms in Tama river, Japan.</title>
        <authorList>
            <person name="Hirose S."/>
            <person name="Matsuura K."/>
            <person name="Haruta S."/>
        </authorList>
    </citation>
    <scope>NUCLEOTIDE SEQUENCE [LARGE SCALE GENOMIC DNA]</scope>
    <source>
        <strain evidence="2 3">S08</strain>
    </source>
</reference>
<evidence type="ECO:0000256" key="1">
    <source>
        <dbReference type="SAM" id="Phobius"/>
    </source>
</evidence>
<proteinExistence type="predicted"/>
<feature type="transmembrane region" description="Helical" evidence="1">
    <location>
        <begin position="44"/>
        <end position="67"/>
    </location>
</feature>
<evidence type="ECO:0000313" key="3">
    <source>
        <dbReference type="Proteomes" id="UP000831327"/>
    </source>
</evidence>
<feature type="transmembrane region" description="Helical" evidence="1">
    <location>
        <begin position="12"/>
        <end position="32"/>
    </location>
</feature>
<sequence>MSEWSLPPGHGGRWILACAAGSGVGLALAAVWNALLLPVMAPGLVGVLVPLLQAVGGAVLGACLGAAQGAALRHAYPDLPLGAWIVATAVAGYLTALVINLVQGGLVQQVGSMPIELFVLMGAALKGVVAGLLYGQAQGRVLDRVVRERASWTRVVMVGFMLGALLGSMRWLVGPASMTPVSLVLGGLVGGALEGLALGIVTAGAFRFMPPRGAPPAQP</sequence>
<dbReference type="Proteomes" id="UP000831327">
    <property type="component" value="Chromosome"/>
</dbReference>
<keyword evidence="3" id="KW-1185">Reference proteome</keyword>
<accession>A0ABM7Y9G0</accession>
<keyword evidence="1" id="KW-0472">Membrane</keyword>
<feature type="transmembrane region" description="Helical" evidence="1">
    <location>
        <begin position="114"/>
        <end position="134"/>
    </location>
</feature>
<name>A0ABM7Y9G0_9PROT</name>
<dbReference type="RefSeq" id="WP_244408818.1">
    <property type="nucleotide sequence ID" value="NZ_AP025637.1"/>
</dbReference>
<feature type="transmembrane region" description="Helical" evidence="1">
    <location>
        <begin position="185"/>
        <end position="206"/>
    </location>
</feature>
<protein>
    <submittedName>
        <fullName evidence="2">Uncharacterized protein</fullName>
    </submittedName>
</protein>
<feature type="transmembrane region" description="Helical" evidence="1">
    <location>
        <begin position="79"/>
        <end position="102"/>
    </location>
</feature>
<evidence type="ECO:0000313" key="2">
    <source>
        <dbReference type="EMBL" id="BDG74658.1"/>
    </source>
</evidence>
<organism evidence="2 3">
    <name type="scientific">Roseomonas fluvialis</name>
    <dbReference type="NCBI Taxonomy" id="1750527"/>
    <lineage>
        <taxon>Bacteria</taxon>
        <taxon>Pseudomonadati</taxon>
        <taxon>Pseudomonadota</taxon>
        <taxon>Alphaproteobacteria</taxon>
        <taxon>Acetobacterales</taxon>
        <taxon>Roseomonadaceae</taxon>
        <taxon>Roseomonas</taxon>
    </lineage>
</organism>
<feature type="transmembrane region" description="Helical" evidence="1">
    <location>
        <begin position="155"/>
        <end position="173"/>
    </location>
</feature>
<gene>
    <name evidence="2" type="ORF">Rmf_45870</name>
</gene>
<dbReference type="EMBL" id="AP025637">
    <property type="protein sequence ID" value="BDG74658.1"/>
    <property type="molecule type" value="Genomic_DNA"/>
</dbReference>